<gene>
    <name evidence="2" type="ORF">CUU66_23130</name>
</gene>
<feature type="domain" description="Pyridoxamine 5'-phosphate oxidase N-terminal" evidence="1">
    <location>
        <begin position="13"/>
        <end position="88"/>
    </location>
</feature>
<organism evidence="2 3">
    <name type="scientific">Peribacillus deserti</name>
    <dbReference type="NCBI Taxonomy" id="673318"/>
    <lineage>
        <taxon>Bacteria</taxon>
        <taxon>Bacillati</taxon>
        <taxon>Bacillota</taxon>
        <taxon>Bacilli</taxon>
        <taxon>Bacillales</taxon>
        <taxon>Bacillaceae</taxon>
        <taxon>Peribacillus</taxon>
    </lineage>
</organism>
<dbReference type="Proteomes" id="UP000234748">
    <property type="component" value="Unassembled WGS sequence"/>
</dbReference>
<evidence type="ECO:0000313" key="3">
    <source>
        <dbReference type="Proteomes" id="UP000234748"/>
    </source>
</evidence>
<dbReference type="EMBL" id="PGUY01000092">
    <property type="protein sequence ID" value="PLT27570.1"/>
    <property type="molecule type" value="Genomic_DNA"/>
</dbReference>
<dbReference type="OrthoDB" id="2381603at2"/>
<name>A0A2N5LZN5_9BACI</name>
<dbReference type="InterPro" id="IPR011576">
    <property type="entry name" value="Pyridox_Oxase_N"/>
</dbReference>
<accession>A0A2N5LZN5</accession>
<dbReference type="AlphaFoldDB" id="A0A2N5LZN5"/>
<dbReference type="SUPFAM" id="SSF50475">
    <property type="entry name" value="FMN-binding split barrel"/>
    <property type="match status" value="1"/>
</dbReference>
<reference evidence="2 3" key="1">
    <citation type="submission" date="2017-11" db="EMBL/GenBank/DDBJ databases">
        <title>Comparitive Functional Genomics of Dry Heat Resistant strains isolated from the Viking Spacecraft.</title>
        <authorList>
            <person name="Seuylemezian A."/>
            <person name="Cooper K."/>
            <person name="Vaishampayan P."/>
        </authorList>
    </citation>
    <scope>NUCLEOTIDE SEQUENCE [LARGE SCALE GENOMIC DNA]</scope>
    <source>
        <strain evidence="2 3">V1-29</strain>
    </source>
</reference>
<dbReference type="Gene3D" id="2.30.110.10">
    <property type="entry name" value="Electron Transport, Fmn-binding Protein, Chain A"/>
    <property type="match status" value="1"/>
</dbReference>
<dbReference type="Pfam" id="PF01243">
    <property type="entry name" value="PNPOx_N"/>
    <property type="match status" value="1"/>
</dbReference>
<evidence type="ECO:0000259" key="1">
    <source>
        <dbReference type="Pfam" id="PF01243"/>
    </source>
</evidence>
<proteinExistence type="predicted"/>
<dbReference type="InterPro" id="IPR012349">
    <property type="entry name" value="Split_barrel_FMN-bd"/>
</dbReference>
<evidence type="ECO:0000313" key="2">
    <source>
        <dbReference type="EMBL" id="PLT27570.1"/>
    </source>
</evidence>
<dbReference type="RefSeq" id="WP_101645753.1">
    <property type="nucleotide sequence ID" value="NZ_PGUY01000092.1"/>
</dbReference>
<keyword evidence="3" id="KW-1185">Reference proteome</keyword>
<sequence length="152" mass="17208">MANQVEPELMESLFQALQKERYAILSTVDFETGGPNANALSWILAKNVHNIYFAADNRSRIIKNIQKNKKAVLTLIAEESTYSVSGDAFIKVQKIEDIPLKLALIELNITEVRDIMFYGAKIVSEPRYDKTYDKKAAAKLDQQVMDALKLIK</sequence>
<comment type="caution">
    <text evidence="2">The sequence shown here is derived from an EMBL/GenBank/DDBJ whole genome shotgun (WGS) entry which is preliminary data.</text>
</comment>
<protein>
    <recommendedName>
        <fullName evidence="1">Pyridoxamine 5'-phosphate oxidase N-terminal domain-containing protein</fullName>
    </recommendedName>
</protein>
<dbReference type="NCBIfam" id="NF005232">
    <property type="entry name" value="PRK06733.1"/>
    <property type="match status" value="1"/>
</dbReference>